<comment type="caution">
    <text evidence="4">The sequence shown here is derived from an EMBL/GenBank/DDBJ whole genome shotgun (WGS) entry which is preliminary data.</text>
</comment>
<accession>A0A9W4TY54</accession>
<gene>
    <name evidence="4" type="ORF">CANVERA_P3830</name>
</gene>
<feature type="domain" description="Protein HGH1 N-terminal" evidence="2">
    <location>
        <begin position="97"/>
        <end position="285"/>
    </location>
</feature>
<dbReference type="InterPro" id="IPR007205">
    <property type="entry name" value="Protein_HGH1_N"/>
</dbReference>
<name>A0A9W4TY54_9ASCO</name>
<sequence>MPTELEELVGFLHSPQPAVVQIALDNLVGFSTGEQQKLFTINDYEPIKDLKNLSKKKESKVLVQQSITILANLCEDLMIRNLIIEDLEYFKYLTKEIINLNNSNADLMCILLLNLAKNDLINKVLEFEVELDDKQKDVFKSNKVINCLMDCFVKGFDRNLNKFANFDYLSYFFADLSRFKQGREYFVNLQEYDNVVPLSKILVFTEKYDDKVRREGVASTIKNSLFDIPHQYELLKDEKINLLTYVLLPLAGPEEIDEDEMFELPEELQLLPSDKKREPLNGIICIHLESLLLLCTTKDGRQYLRDKSVYSIIKQLHSVNEDPKVVDLCDRLVQMLKRDEAPDQEDIDQIANDEEDDQIVEIL</sequence>
<keyword evidence="5" id="KW-1185">Reference proteome</keyword>
<dbReference type="PANTHER" id="PTHR13387">
    <property type="entry name" value="PROTEIN HGH1 HOMOLOG"/>
    <property type="match status" value="1"/>
</dbReference>
<evidence type="ECO:0000256" key="1">
    <source>
        <dbReference type="ARBA" id="ARBA00006712"/>
    </source>
</evidence>
<feature type="domain" description="Protein HGH1 C-terminal" evidence="3">
    <location>
        <begin position="290"/>
        <end position="343"/>
    </location>
</feature>
<dbReference type="SUPFAM" id="SSF48371">
    <property type="entry name" value="ARM repeat"/>
    <property type="match status" value="1"/>
</dbReference>
<dbReference type="InterPro" id="IPR007206">
    <property type="entry name" value="Protein_HGH1_C"/>
</dbReference>
<dbReference type="EMBL" id="CANTUO010000004">
    <property type="protein sequence ID" value="CAI5759320.1"/>
    <property type="molecule type" value="Genomic_DNA"/>
</dbReference>
<comment type="similarity">
    <text evidence="1">Belongs to the HGH1 family.</text>
</comment>
<evidence type="ECO:0000259" key="3">
    <source>
        <dbReference type="Pfam" id="PF04064"/>
    </source>
</evidence>
<protein>
    <recommendedName>
        <fullName evidence="6">Protein HGH1 homolog</fullName>
    </recommendedName>
</protein>
<proteinExistence type="inferred from homology"/>
<evidence type="ECO:0000313" key="4">
    <source>
        <dbReference type="EMBL" id="CAI5759320.1"/>
    </source>
</evidence>
<dbReference type="PANTHER" id="PTHR13387:SF9">
    <property type="entry name" value="PROTEIN HGH1 HOMOLOG"/>
    <property type="match status" value="1"/>
</dbReference>
<evidence type="ECO:0000313" key="5">
    <source>
        <dbReference type="Proteomes" id="UP001152885"/>
    </source>
</evidence>
<dbReference type="OrthoDB" id="338814at2759"/>
<reference evidence="4" key="1">
    <citation type="submission" date="2022-12" db="EMBL/GenBank/DDBJ databases">
        <authorList>
            <person name="Brejova B."/>
        </authorList>
    </citation>
    <scope>NUCLEOTIDE SEQUENCE</scope>
</reference>
<evidence type="ECO:0008006" key="6">
    <source>
        <dbReference type="Google" id="ProtNLM"/>
    </source>
</evidence>
<dbReference type="InterPro" id="IPR016024">
    <property type="entry name" value="ARM-type_fold"/>
</dbReference>
<dbReference type="Pfam" id="PF04064">
    <property type="entry name" value="DUF384"/>
    <property type="match status" value="1"/>
</dbReference>
<dbReference type="AlphaFoldDB" id="A0A9W4TY54"/>
<organism evidence="4 5">
    <name type="scientific">Candida verbasci</name>
    <dbReference type="NCBI Taxonomy" id="1227364"/>
    <lineage>
        <taxon>Eukaryota</taxon>
        <taxon>Fungi</taxon>
        <taxon>Dikarya</taxon>
        <taxon>Ascomycota</taxon>
        <taxon>Saccharomycotina</taxon>
        <taxon>Pichiomycetes</taxon>
        <taxon>Debaryomycetaceae</taxon>
        <taxon>Candida/Lodderomyces clade</taxon>
        <taxon>Candida</taxon>
    </lineage>
</organism>
<dbReference type="Proteomes" id="UP001152885">
    <property type="component" value="Unassembled WGS sequence"/>
</dbReference>
<dbReference type="InterPro" id="IPR039717">
    <property type="entry name" value="Hgh1"/>
</dbReference>
<dbReference type="Pfam" id="PF04063">
    <property type="entry name" value="DUF383"/>
    <property type="match status" value="1"/>
</dbReference>
<evidence type="ECO:0000259" key="2">
    <source>
        <dbReference type="Pfam" id="PF04063"/>
    </source>
</evidence>